<dbReference type="InterPro" id="IPR045121">
    <property type="entry name" value="CoAse"/>
</dbReference>
<dbReference type="InterPro" id="IPR000086">
    <property type="entry name" value="NUDIX_hydrolase_dom"/>
</dbReference>
<gene>
    <name evidence="9" type="primary">LOC112050848</name>
</gene>
<dbReference type="Gene3D" id="3.90.79.10">
    <property type="entry name" value="Nucleoside Triphosphate Pyrophosphohydrolase"/>
    <property type="match status" value="1"/>
</dbReference>
<dbReference type="PROSITE" id="PS00893">
    <property type="entry name" value="NUDIX_BOX"/>
    <property type="match status" value="1"/>
</dbReference>
<organism evidence="8 9">
    <name type="scientific">Bicyclus anynana</name>
    <name type="common">Squinting bush brown butterfly</name>
    <dbReference type="NCBI Taxonomy" id="110368"/>
    <lineage>
        <taxon>Eukaryota</taxon>
        <taxon>Metazoa</taxon>
        <taxon>Ecdysozoa</taxon>
        <taxon>Arthropoda</taxon>
        <taxon>Hexapoda</taxon>
        <taxon>Insecta</taxon>
        <taxon>Pterygota</taxon>
        <taxon>Neoptera</taxon>
        <taxon>Endopterygota</taxon>
        <taxon>Lepidoptera</taxon>
        <taxon>Glossata</taxon>
        <taxon>Ditrysia</taxon>
        <taxon>Papilionoidea</taxon>
        <taxon>Nymphalidae</taxon>
        <taxon>Satyrinae</taxon>
        <taxon>Satyrini</taxon>
        <taxon>Mycalesina</taxon>
        <taxon>Bicyclus</taxon>
    </lineage>
</organism>
<dbReference type="GeneID" id="112050848"/>
<dbReference type="SUPFAM" id="SSF55811">
    <property type="entry name" value="Nudix"/>
    <property type="match status" value="1"/>
</dbReference>
<dbReference type="CDD" id="cd03426">
    <property type="entry name" value="NUDIX_CoAse_Nudt7"/>
    <property type="match status" value="1"/>
</dbReference>
<proteinExistence type="predicted"/>
<dbReference type="PANTHER" id="PTHR12992:SF11">
    <property type="entry name" value="MITOCHONDRIAL COENZYME A DIPHOSPHATASE NUDT8"/>
    <property type="match status" value="1"/>
</dbReference>
<keyword evidence="3" id="KW-0479">Metal-binding</keyword>
<evidence type="ECO:0000256" key="1">
    <source>
        <dbReference type="ARBA" id="ARBA00001936"/>
    </source>
</evidence>
<dbReference type="KEGG" id="bany:112050848"/>
<dbReference type="AlphaFoldDB" id="A0A6J1NJ67"/>
<dbReference type="PROSITE" id="PS51462">
    <property type="entry name" value="NUDIX"/>
    <property type="match status" value="1"/>
</dbReference>
<dbReference type="RefSeq" id="XP_023944983.2">
    <property type="nucleotide sequence ID" value="XM_024089215.2"/>
</dbReference>
<evidence type="ECO:0000256" key="4">
    <source>
        <dbReference type="ARBA" id="ARBA00022801"/>
    </source>
</evidence>
<evidence type="ECO:0000313" key="8">
    <source>
        <dbReference type="Proteomes" id="UP001652582"/>
    </source>
</evidence>
<comment type="cofactor">
    <cofactor evidence="1">
        <name>Mn(2+)</name>
        <dbReference type="ChEBI" id="CHEBI:29035"/>
    </cofactor>
</comment>
<evidence type="ECO:0000256" key="2">
    <source>
        <dbReference type="ARBA" id="ARBA00001946"/>
    </source>
</evidence>
<reference evidence="9" key="1">
    <citation type="submission" date="2025-08" db="UniProtKB">
        <authorList>
            <consortium name="RefSeq"/>
        </authorList>
    </citation>
    <scope>IDENTIFICATION</scope>
</reference>
<comment type="cofactor">
    <cofactor evidence="2">
        <name>Mg(2+)</name>
        <dbReference type="ChEBI" id="CHEBI:18420"/>
    </cofactor>
</comment>
<feature type="domain" description="Nudix hydrolase" evidence="7">
    <location>
        <begin position="36"/>
        <end position="171"/>
    </location>
</feature>
<evidence type="ECO:0000256" key="3">
    <source>
        <dbReference type="ARBA" id="ARBA00022723"/>
    </source>
</evidence>
<keyword evidence="4" id="KW-0378">Hydrolase</keyword>
<protein>
    <submittedName>
        <fullName evidence="9">Mitochondrial coenzyme A diphosphatase NUDT8-like</fullName>
    </submittedName>
</protein>
<dbReference type="PANTHER" id="PTHR12992">
    <property type="entry name" value="NUDIX HYDROLASE"/>
    <property type="match status" value="1"/>
</dbReference>
<name>A0A6J1NJ67_BICAN</name>
<dbReference type="GO" id="GO:0010945">
    <property type="term" value="F:coenzyme A diphosphatase activity"/>
    <property type="evidence" value="ECO:0007669"/>
    <property type="project" value="InterPro"/>
</dbReference>
<evidence type="ECO:0000313" key="9">
    <source>
        <dbReference type="RefSeq" id="XP_023944983.2"/>
    </source>
</evidence>
<dbReference type="InterPro" id="IPR020084">
    <property type="entry name" value="NUDIX_hydrolase_CS"/>
</dbReference>
<accession>A0A6J1NJ67</accession>
<dbReference type="Pfam" id="PF00293">
    <property type="entry name" value="NUDIX"/>
    <property type="match status" value="1"/>
</dbReference>
<evidence type="ECO:0000256" key="5">
    <source>
        <dbReference type="ARBA" id="ARBA00022842"/>
    </source>
</evidence>
<sequence length="219" mass="24695">MSLSPQVLLSNAAREICIAKLKELPQFIYAGKTKSMYKASVLVPIIIQNEEVHLLYTLRSSNLKSHSGQVSFPGGKMDGMEGVIDTALRETEEEIGIPGNSIDIWSAMPTVQGRDKQMYITPVVGFIKDLDMKNLIPNVHEVEEIFSVPMSAFCNSENQAHLMFEGWPLPLFTHGKHKIWGITGFITHLFLQCFLPSDLYKCDFMRKSYTIDELLPSKL</sequence>
<keyword evidence="8" id="KW-1185">Reference proteome</keyword>
<dbReference type="InterPro" id="IPR015797">
    <property type="entry name" value="NUDIX_hydrolase-like_dom_sf"/>
</dbReference>
<dbReference type="OrthoDB" id="10262892at2759"/>
<keyword evidence="5" id="KW-0460">Magnesium</keyword>
<dbReference type="GO" id="GO:0046872">
    <property type="term" value="F:metal ion binding"/>
    <property type="evidence" value="ECO:0007669"/>
    <property type="project" value="UniProtKB-KW"/>
</dbReference>
<dbReference type="Proteomes" id="UP001652582">
    <property type="component" value="Chromosome 19"/>
</dbReference>
<keyword evidence="6" id="KW-0464">Manganese</keyword>
<evidence type="ECO:0000256" key="6">
    <source>
        <dbReference type="ARBA" id="ARBA00023211"/>
    </source>
</evidence>
<evidence type="ECO:0000259" key="7">
    <source>
        <dbReference type="PROSITE" id="PS51462"/>
    </source>
</evidence>